<gene>
    <name evidence="2" type="ORF">PHISCL_00225</name>
</gene>
<reference evidence="3" key="1">
    <citation type="submission" date="2017-02" db="EMBL/GenBank/DDBJ databases">
        <authorList>
            <person name="Tafer H."/>
            <person name="Lopandic K."/>
        </authorList>
    </citation>
    <scope>NUCLEOTIDE SEQUENCE [LARGE SCALE GENOMIC DNA]</scope>
    <source>
        <strain evidence="3">CBS 366.77</strain>
    </source>
</reference>
<evidence type="ECO:0000313" key="2">
    <source>
        <dbReference type="EMBL" id="RJE27491.1"/>
    </source>
</evidence>
<proteinExistence type="predicted"/>
<dbReference type="AlphaFoldDB" id="A0A3A3ADU8"/>
<dbReference type="Proteomes" id="UP000266188">
    <property type="component" value="Unassembled WGS sequence"/>
</dbReference>
<dbReference type="OrthoDB" id="432970at2759"/>
<keyword evidence="3" id="KW-1185">Reference proteome</keyword>
<dbReference type="EMBL" id="MVGC01000003">
    <property type="protein sequence ID" value="RJE27491.1"/>
    <property type="molecule type" value="Genomic_DNA"/>
</dbReference>
<sequence>MSEHSDPPFSKHKASKSSLQLTHVSYPPDPTFRREYKQGPITVVIGYGDGPGYFMSVYDTRLQINIETEKYFDSACFSVDIDGLGGYFNVYTGVMGWGTKVNLEAMDRFWRLYGIEQSDIDVLLENRQPASAPKND</sequence>
<protein>
    <submittedName>
        <fullName evidence="2">Uncharacterized protein</fullName>
    </submittedName>
</protein>
<evidence type="ECO:0000313" key="3">
    <source>
        <dbReference type="Proteomes" id="UP000266188"/>
    </source>
</evidence>
<accession>A0A3A3ADU8</accession>
<evidence type="ECO:0000256" key="1">
    <source>
        <dbReference type="SAM" id="MobiDB-lite"/>
    </source>
</evidence>
<feature type="region of interest" description="Disordered" evidence="1">
    <location>
        <begin position="1"/>
        <end position="22"/>
    </location>
</feature>
<name>A0A3A3ADU8_9EURO</name>
<organism evidence="2 3">
    <name type="scientific">Aspergillus sclerotialis</name>
    <dbReference type="NCBI Taxonomy" id="2070753"/>
    <lineage>
        <taxon>Eukaryota</taxon>
        <taxon>Fungi</taxon>
        <taxon>Dikarya</taxon>
        <taxon>Ascomycota</taxon>
        <taxon>Pezizomycotina</taxon>
        <taxon>Eurotiomycetes</taxon>
        <taxon>Eurotiomycetidae</taxon>
        <taxon>Eurotiales</taxon>
        <taxon>Aspergillaceae</taxon>
        <taxon>Aspergillus</taxon>
        <taxon>Aspergillus subgen. Polypaecilum</taxon>
    </lineage>
</organism>
<comment type="caution">
    <text evidence="2">The sequence shown here is derived from an EMBL/GenBank/DDBJ whole genome shotgun (WGS) entry which is preliminary data.</text>
</comment>